<keyword evidence="3" id="KW-0430">Lectin</keyword>
<dbReference type="OrthoDB" id="1668230at2759"/>
<evidence type="ECO:0000313" key="4">
    <source>
        <dbReference type="Proteomes" id="UP000283530"/>
    </source>
</evidence>
<dbReference type="EMBL" id="QPKB01000004">
    <property type="protein sequence ID" value="RWR83093.1"/>
    <property type="molecule type" value="Genomic_DNA"/>
</dbReference>
<evidence type="ECO:0000256" key="1">
    <source>
        <dbReference type="ARBA" id="ARBA00022729"/>
    </source>
</evidence>
<dbReference type="InterPro" id="IPR051343">
    <property type="entry name" value="G-type_lectin_kinases/EP1-like"/>
</dbReference>
<dbReference type="GO" id="GO:0030246">
    <property type="term" value="F:carbohydrate binding"/>
    <property type="evidence" value="ECO:0007669"/>
    <property type="project" value="UniProtKB-KW"/>
</dbReference>
<keyword evidence="3" id="KW-0418">Kinase</keyword>
<name>A0A443NX58_9MAGN</name>
<dbReference type="InterPro" id="IPR001480">
    <property type="entry name" value="Bulb-type_lectin_dom"/>
</dbReference>
<dbReference type="SUPFAM" id="SSF51110">
    <property type="entry name" value="alpha-D-mannose-specific plant lectins"/>
    <property type="match status" value="1"/>
</dbReference>
<organism evidence="3 4">
    <name type="scientific">Cinnamomum micranthum f. kanehirae</name>
    <dbReference type="NCBI Taxonomy" id="337451"/>
    <lineage>
        <taxon>Eukaryota</taxon>
        <taxon>Viridiplantae</taxon>
        <taxon>Streptophyta</taxon>
        <taxon>Embryophyta</taxon>
        <taxon>Tracheophyta</taxon>
        <taxon>Spermatophyta</taxon>
        <taxon>Magnoliopsida</taxon>
        <taxon>Magnoliidae</taxon>
        <taxon>Laurales</taxon>
        <taxon>Lauraceae</taxon>
        <taxon>Cinnamomum</taxon>
    </lineage>
</organism>
<sequence>MFLVLSDTCTAGTQSIGRISPPFEGSMRNWVDNQGQFLLSNSGEFAFGFSTRPDITSFLLGIIHVDSLRVVWTANIGSSVTNSDKFVFGNDGNAYLESGSSVVWSTNTTGNGGATIELQDTGNLILLSNDSRPLWQSFDNPTENPFIWSELYRWNETNKQSQQQ</sequence>
<dbReference type="PANTHER" id="PTHR47976:SF115">
    <property type="entry name" value="RECEPTOR-LIKE SERINE_THREONINE-PROTEIN KINASE"/>
    <property type="match status" value="1"/>
</dbReference>
<dbReference type="PANTHER" id="PTHR47976">
    <property type="entry name" value="G-TYPE LECTIN S-RECEPTOR-LIKE SERINE/THREONINE-PROTEIN KINASE SD2-5"/>
    <property type="match status" value="1"/>
</dbReference>
<keyword evidence="1" id="KW-0732">Signal</keyword>
<dbReference type="CDD" id="cd00028">
    <property type="entry name" value="B_lectin"/>
    <property type="match status" value="1"/>
</dbReference>
<keyword evidence="3" id="KW-0675">Receptor</keyword>
<dbReference type="GO" id="GO:0016301">
    <property type="term" value="F:kinase activity"/>
    <property type="evidence" value="ECO:0007669"/>
    <property type="project" value="UniProtKB-KW"/>
</dbReference>
<dbReference type="STRING" id="337451.A0A443NX58"/>
<evidence type="ECO:0000313" key="3">
    <source>
        <dbReference type="EMBL" id="RWR83093.1"/>
    </source>
</evidence>
<dbReference type="Proteomes" id="UP000283530">
    <property type="component" value="Unassembled WGS sequence"/>
</dbReference>
<protein>
    <submittedName>
        <fullName evidence="3">G-type lectin S-receptor-like serine/threonine-protein kinase SD2-5</fullName>
    </submittedName>
</protein>
<dbReference type="PROSITE" id="PS50927">
    <property type="entry name" value="BULB_LECTIN"/>
    <property type="match status" value="1"/>
</dbReference>
<proteinExistence type="predicted"/>
<gene>
    <name evidence="3" type="ORF">CKAN_01183500</name>
</gene>
<keyword evidence="4" id="KW-1185">Reference proteome</keyword>
<dbReference type="SMART" id="SM00108">
    <property type="entry name" value="B_lectin"/>
    <property type="match status" value="1"/>
</dbReference>
<dbReference type="InterPro" id="IPR036426">
    <property type="entry name" value="Bulb-type_lectin_dom_sf"/>
</dbReference>
<evidence type="ECO:0000259" key="2">
    <source>
        <dbReference type="PROSITE" id="PS50927"/>
    </source>
</evidence>
<reference evidence="3 4" key="1">
    <citation type="journal article" date="2019" name="Nat. Plants">
        <title>Stout camphor tree genome fills gaps in understanding of flowering plant genome evolution.</title>
        <authorList>
            <person name="Chaw S.M."/>
            <person name="Liu Y.C."/>
            <person name="Wu Y.W."/>
            <person name="Wang H.Y."/>
            <person name="Lin C.I."/>
            <person name="Wu C.S."/>
            <person name="Ke H.M."/>
            <person name="Chang L.Y."/>
            <person name="Hsu C.Y."/>
            <person name="Yang H.T."/>
            <person name="Sudianto E."/>
            <person name="Hsu M.H."/>
            <person name="Wu K.P."/>
            <person name="Wang L.N."/>
            <person name="Leebens-Mack J.H."/>
            <person name="Tsai I.J."/>
        </authorList>
    </citation>
    <scope>NUCLEOTIDE SEQUENCE [LARGE SCALE GENOMIC DNA]</scope>
    <source>
        <strain evidence="4">cv. Chaw 1501</strain>
        <tissue evidence="3">Young leaves</tissue>
    </source>
</reference>
<accession>A0A443NX58</accession>
<keyword evidence="3" id="KW-0808">Transferase</keyword>
<dbReference type="Pfam" id="PF01453">
    <property type="entry name" value="B_lectin"/>
    <property type="match status" value="1"/>
</dbReference>
<dbReference type="AlphaFoldDB" id="A0A443NX58"/>
<feature type="domain" description="Bulb-type lectin" evidence="2">
    <location>
        <begin position="23"/>
        <end position="139"/>
    </location>
</feature>
<dbReference type="Gene3D" id="2.90.10.10">
    <property type="entry name" value="Bulb-type lectin domain"/>
    <property type="match status" value="1"/>
</dbReference>
<comment type="caution">
    <text evidence="3">The sequence shown here is derived from an EMBL/GenBank/DDBJ whole genome shotgun (WGS) entry which is preliminary data.</text>
</comment>